<protein>
    <submittedName>
        <fullName evidence="1">Uncharacterized protein</fullName>
    </submittedName>
</protein>
<dbReference type="OrthoDB" id="3942116at2759"/>
<reference evidence="1" key="1">
    <citation type="journal article" date="2020" name="Stud. Mycol.">
        <title>101 Dothideomycetes genomes: a test case for predicting lifestyles and emergence of pathogens.</title>
        <authorList>
            <person name="Haridas S."/>
            <person name="Albert R."/>
            <person name="Binder M."/>
            <person name="Bloem J."/>
            <person name="Labutti K."/>
            <person name="Salamov A."/>
            <person name="Andreopoulos B."/>
            <person name="Baker S."/>
            <person name="Barry K."/>
            <person name="Bills G."/>
            <person name="Bluhm B."/>
            <person name="Cannon C."/>
            <person name="Castanera R."/>
            <person name="Culley D."/>
            <person name="Daum C."/>
            <person name="Ezra D."/>
            <person name="Gonzalez J."/>
            <person name="Henrissat B."/>
            <person name="Kuo A."/>
            <person name="Liang C."/>
            <person name="Lipzen A."/>
            <person name="Lutzoni F."/>
            <person name="Magnuson J."/>
            <person name="Mondo S."/>
            <person name="Nolan M."/>
            <person name="Ohm R."/>
            <person name="Pangilinan J."/>
            <person name="Park H.-J."/>
            <person name="Ramirez L."/>
            <person name="Alfaro M."/>
            <person name="Sun H."/>
            <person name="Tritt A."/>
            <person name="Yoshinaga Y."/>
            <person name="Zwiers L.-H."/>
            <person name="Turgeon B."/>
            <person name="Goodwin S."/>
            <person name="Spatafora J."/>
            <person name="Crous P."/>
            <person name="Grigoriev I."/>
        </authorList>
    </citation>
    <scope>NUCLEOTIDE SEQUENCE</scope>
    <source>
        <strain evidence="1">CBS 107.79</strain>
    </source>
</reference>
<evidence type="ECO:0000313" key="1">
    <source>
        <dbReference type="EMBL" id="KAF1976935.1"/>
    </source>
</evidence>
<sequence>KLDASLYYLAARVFDPEARTGFLKVEDEEGVEKLIAEGEKKVYIVRKLWERFRDMIAPSAVPCESGKLPL</sequence>
<dbReference type="Proteomes" id="UP000800036">
    <property type="component" value="Unassembled WGS sequence"/>
</dbReference>
<keyword evidence="2" id="KW-1185">Reference proteome</keyword>
<name>A0A6A5VIX0_9PLEO</name>
<accession>A0A6A5VIX0</accession>
<proteinExistence type="predicted"/>
<feature type="non-terminal residue" evidence="1">
    <location>
        <position position="1"/>
    </location>
</feature>
<dbReference type="EMBL" id="ML976665">
    <property type="protein sequence ID" value="KAF1976935.1"/>
    <property type="molecule type" value="Genomic_DNA"/>
</dbReference>
<evidence type="ECO:0000313" key="2">
    <source>
        <dbReference type="Proteomes" id="UP000800036"/>
    </source>
</evidence>
<organism evidence="1 2">
    <name type="scientific">Bimuria novae-zelandiae CBS 107.79</name>
    <dbReference type="NCBI Taxonomy" id="1447943"/>
    <lineage>
        <taxon>Eukaryota</taxon>
        <taxon>Fungi</taxon>
        <taxon>Dikarya</taxon>
        <taxon>Ascomycota</taxon>
        <taxon>Pezizomycotina</taxon>
        <taxon>Dothideomycetes</taxon>
        <taxon>Pleosporomycetidae</taxon>
        <taxon>Pleosporales</taxon>
        <taxon>Massarineae</taxon>
        <taxon>Didymosphaeriaceae</taxon>
        <taxon>Bimuria</taxon>
    </lineage>
</organism>
<gene>
    <name evidence="1" type="ORF">BU23DRAFT_455049</name>
</gene>
<dbReference type="AlphaFoldDB" id="A0A6A5VIX0"/>